<evidence type="ECO:0000256" key="1">
    <source>
        <dbReference type="ARBA" id="ARBA00010165"/>
    </source>
</evidence>
<dbReference type="InterPro" id="IPR009212">
    <property type="entry name" value="Methylthioribose_kinase"/>
</dbReference>
<protein>
    <recommendedName>
        <fullName evidence="3">S-methyl-5-thioribose kinase</fullName>
        <ecNumber evidence="3">2.7.1.100</ecNumber>
    </recommendedName>
</protein>
<dbReference type="SUPFAM" id="SSF56112">
    <property type="entry name" value="Protein kinase-like (PK-like)"/>
    <property type="match status" value="1"/>
</dbReference>
<dbReference type="NCBIfam" id="TIGR01767">
    <property type="entry name" value="MTRK"/>
    <property type="match status" value="1"/>
</dbReference>
<dbReference type="Gene3D" id="3.30.200.20">
    <property type="entry name" value="Phosphorylase Kinase, domain 1"/>
    <property type="match status" value="1"/>
</dbReference>
<dbReference type="AlphaFoldDB" id="A0A399FCZ1"/>
<feature type="domain" description="Aminoglycoside phosphotransferase" evidence="8">
    <location>
        <begin position="34"/>
        <end position="286"/>
    </location>
</feature>
<evidence type="ECO:0000313" key="10">
    <source>
        <dbReference type="Proteomes" id="UP000266178"/>
    </source>
</evidence>
<keyword evidence="6 9" id="KW-0418">Kinase</keyword>
<evidence type="ECO:0000256" key="6">
    <source>
        <dbReference type="ARBA" id="ARBA00022777"/>
    </source>
</evidence>
<keyword evidence="4 9" id="KW-0808">Transferase</keyword>
<evidence type="ECO:0000313" key="9">
    <source>
        <dbReference type="EMBL" id="RIH92601.1"/>
    </source>
</evidence>
<dbReference type="RefSeq" id="WP_119356999.1">
    <property type="nucleotide sequence ID" value="NZ_BJXM01000017.1"/>
</dbReference>
<name>A0A399FCZ1_9DEIN</name>
<sequence>MSYRILDQHSALEYIRSHPQAPEHLNLQAELVGEEIGDGNLNRVFRVFEKGNRDRSLLLKQGIPYLRVAGESWPLSPERARMEAQALEQQYRLVGDLVPKPYWFDPELALNAMQDLWRHQVLRRPMVERTRYANLGETIGRFLALTLFGTSDFGMEPKAKKALSGRFVNAELCEITEDLVLTEPFEPKLLGGKTNRNRFNPLIADDLERLQADTELRLEVARLKHRFMSSAQAMLHGDLHTGSIMATPPDAGGKAEIRVIDPEFAFYGPMGFDLGMFVANLFLNAAAQQAHAPDPEERGAYRKYLYTQAERCWETFEVEMRQQFANVQDISWSSKAFQDRFLLETLQDACGYAGCEMVRRTVGFAHVYDLESIPNPELRAEAERLSLALGQELIKISGKTSNFTELMDLVRTTIPEGPSSSSG</sequence>
<evidence type="ECO:0000256" key="2">
    <source>
        <dbReference type="ARBA" id="ARBA00011738"/>
    </source>
</evidence>
<gene>
    <name evidence="9" type="primary">mtnK</name>
    <name evidence="9" type="ORF">Mgrana_01502</name>
</gene>
<dbReference type="Pfam" id="PF01636">
    <property type="entry name" value="APH"/>
    <property type="match status" value="1"/>
</dbReference>
<reference evidence="9 10" key="1">
    <citation type="submission" date="2018-08" db="EMBL/GenBank/DDBJ databases">
        <title>Meiothermus granaticius genome AF-68 sequencing project.</title>
        <authorList>
            <person name="Da Costa M.S."/>
            <person name="Albuquerque L."/>
            <person name="Raposo P."/>
            <person name="Froufe H.J.C."/>
            <person name="Barroso C.S."/>
            <person name="Egas C."/>
        </authorList>
    </citation>
    <scope>NUCLEOTIDE SEQUENCE [LARGE SCALE GENOMIC DNA]</scope>
    <source>
        <strain evidence="9 10">AF-68</strain>
    </source>
</reference>
<keyword evidence="5" id="KW-0547">Nucleotide-binding</keyword>
<evidence type="ECO:0000256" key="5">
    <source>
        <dbReference type="ARBA" id="ARBA00022741"/>
    </source>
</evidence>
<dbReference type="InterPro" id="IPR002575">
    <property type="entry name" value="Aminoglycoside_PTrfase"/>
</dbReference>
<keyword evidence="7" id="KW-0067">ATP-binding</keyword>
<dbReference type="PIRSF" id="PIRSF031134">
    <property type="entry name" value="MTRK"/>
    <property type="match status" value="1"/>
</dbReference>
<dbReference type="Proteomes" id="UP000266178">
    <property type="component" value="Unassembled WGS sequence"/>
</dbReference>
<dbReference type="Gene3D" id="3.90.1200.10">
    <property type="match status" value="1"/>
</dbReference>
<comment type="subunit">
    <text evidence="2">Homodimer.</text>
</comment>
<dbReference type="GO" id="GO:0046522">
    <property type="term" value="F:S-methyl-5-thioribose kinase activity"/>
    <property type="evidence" value="ECO:0007669"/>
    <property type="project" value="UniProtKB-EC"/>
</dbReference>
<accession>A0A399FCZ1</accession>
<dbReference type="OrthoDB" id="9777791at2"/>
<comment type="similarity">
    <text evidence="1">Belongs to the methylthioribose kinase family.</text>
</comment>
<dbReference type="InterPro" id="IPR011009">
    <property type="entry name" value="Kinase-like_dom_sf"/>
</dbReference>
<keyword evidence="10" id="KW-1185">Reference proteome</keyword>
<organism evidence="9 10">
    <name type="scientific">Meiothermus granaticius NBRC 107808</name>
    <dbReference type="NCBI Taxonomy" id="1227551"/>
    <lineage>
        <taxon>Bacteria</taxon>
        <taxon>Thermotogati</taxon>
        <taxon>Deinococcota</taxon>
        <taxon>Deinococci</taxon>
        <taxon>Thermales</taxon>
        <taxon>Thermaceae</taxon>
        <taxon>Meiothermus</taxon>
    </lineage>
</organism>
<dbReference type="GO" id="GO:0009086">
    <property type="term" value="P:methionine biosynthetic process"/>
    <property type="evidence" value="ECO:0007669"/>
    <property type="project" value="InterPro"/>
</dbReference>
<dbReference type="PANTHER" id="PTHR34273">
    <property type="entry name" value="METHYLTHIORIBOSE KINASE"/>
    <property type="match status" value="1"/>
</dbReference>
<proteinExistence type="inferred from homology"/>
<comment type="caution">
    <text evidence="9">The sequence shown here is derived from an EMBL/GenBank/DDBJ whole genome shotgun (WGS) entry which is preliminary data.</text>
</comment>
<evidence type="ECO:0000256" key="4">
    <source>
        <dbReference type="ARBA" id="ARBA00022679"/>
    </source>
</evidence>
<dbReference type="PANTHER" id="PTHR34273:SF2">
    <property type="entry name" value="METHYLTHIORIBOSE KINASE"/>
    <property type="match status" value="1"/>
</dbReference>
<evidence type="ECO:0000256" key="3">
    <source>
        <dbReference type="ARBA" id="ARBA00012128"/>
    </source>
</evidence>
<dbReference type="GO" id="GO:0005524">
    <property type="term" value="F:ATP binding"/>
    <property type="evidence" value="ECO:0007669"/>
    <property type="project" value="UniProtKB-KW"/>
</dbReference>
<dbReference type="EC" id="2.7.1.100" evidence="3"/>
<dbReference type="EMBL" id="QWLB01000017">
    <property type="protein sequence ID" value="RIH92601.1"/>
    <property type="molecule type" value="Genomic_DNA"/>
</dbReference>
<evidence type="ECO:0000256" key="7">
    <source>
        <dbReference type="ARBA" id="ARBA00022840"/>
    </source>
</evidence>
<evidence type="ECO:0000259" key="8">
    <source>
        <dbReference type="Pfam" id="PF01636"/>
    </source>
</evidence>